<dbReference type="OrthoDB" id="9811276at2"/>
<keyword evidence="3 6" id="KW-1133">Transmembrane helix</keyword>
<evidence type="ECO:0000256" key="3">
    <source>
        <dbReference type="ARBA" id="ARBA00022989"/>
    </source>
</evidence>
<gene>
    <name evidence="8" type="ORF">SAMN04515674_10791</name>
</gene>
<organism evidence="8 9">
    <name type="scientific">Pseudarcicella hirudinis</name>
    <dbReference type="NCBI Taxonomy" id="1079859"/>
    <lineage>
        <taxon>Bacteria</taxon>
        <taxon>Pseudomonadati</taxon>
        <taxon>Bacteroidota</taxon>
        <taxon>Cytophagia</taxon>
        <taxon>Cytophagales</taxon>
        <taxon>Flectobacillaceae</taxon>
        <taxon>Pseudarcicella</taxon>
    </lineage>
</organism>
<dbReference type="GO" id="GO:0009306">
    <property type="term" value="P:protein secretion"/>
    <property type="evidence" value="ECO:0007669"/>
    <property type="project" value="InterPro"/>
</dbReference>
<keyword evidence="2 6" id="KW-0812">Transmembrane</keyword>
<protein>
    <recommendedName>
        <fullName evidence="7">Translocation and assembly module TamB C-terminal domain-containing protein</fullName>
    </recommendedName>
</protein>
<evidence type="ECO:0000259" key="7">
    <source>
        <dbReference type="Pfam" id="PF04357"/>
    </source>
</evidence>
<dbReference type="EMBL" id="FOXH01000007">
    <property type="protein sequence ID" value="SFP92551.1"/>
    <property type="molecule type" value="Genomic_DNA"/>
</dbReference>
<keyword evidence="9" id="KW-1185">Reference proteome</keyword>
<evidence type="ECO:0000256" key="1">
    <source>
        <dbReference type="ARBA" id="ARBA00004167"/>
    </source>
</evidence>
<dbReference type="Proteomes" id="UP000199306">
    <property type="component" value="Unassembled WGS sequence"/>
</dbReference>
<keyword evidence="4 6" id="KW-0472">Membrane</keyword>
<reference evidence="8 9" key="1">
    <citation type="submission" date="2016-10" db="EMBL/GenBank/DDBJ databases">
        <authorList>
            <person name="de Groot N.N."/>
        </authorList>
    </citation>
    <scope>NUCLEOTIDE SEQUENCE [LARGE SCALE GENOMIC DNA]</scope>
    <source>
        <strain evidence="9">E92,LMG 26720,CCM 7988</strain>
    </source>
</reference>
<sequence>MLKFFKILTKTILYSIVGVLLLAVLGIVLLRTSPVQTKLAQYFAPIISEKLGYPIRIGKVHLKFFDEVTLESVRVDDPAGFKMINIEKLDVNFKLKNLTDSVNLNLDYARLYHPKIVLVIDKKTGLLNIDEFIRRINVLTAPEIPKKHPKNYRGQLFTIDEAEIVDGIFSFNDQQIEPMNDKKSFDHNHFTFHELNTNIKNFLLIKDTVSLQTVNFRGYDKISDTRIRKLNTRFLISDTQMRFDDLLLQFNNSVLKNQVYMSFRSQKDFKHWNELVRMRANFDSTVVRSEDLGRFVNDMYGFKGVYHLNGHFDGTVNDFKLKDFELYFGKKSKLNGDFAFKGLPDIPKTVMDLNMKKSYFEVADLEIFIGKDPTAAISKFGHVSFDGTFNGTPSNFKTKGILLSDLGTVDADVTMKLEKNSSKSLYDGKVTLTDFKLGKVLESDEIVGNVDMSGNIIGKGFSVKDAVLNFDGSIRQLIYNGYPYKNIYVDGTLQKELFDGRVAVKDTNLVFDLSGEVDLRNKRDYFDLKGKLSKANLKALKFTDQNLRVQSEMNVQFQGRKLDDIVGRADFLNTYVSLDQRNLILDSLSLLSQRADRQRDIRIRSDLMNAHFSGEFLPTKVIQDLKQLVGEYKLFFLGDSRERDEYYLKKLSLPAQFYKIDYRFNLKNFDPVLALVYPEGHVSKKTVISGDFGIGNTSQFNLNSKIDTLVLGNYKLYNSELDLNTSKYYNNPEVLASLVFNSKNQKFNIFAPTENLELEASWENDKISFTSGLKQMGQSNKANLNGTLKIIQDGLELQFKRSKFRLLDQDWKINPDNLITIIGKEVSSKDLILSNNDQVLSLNGTVSPDSLKSINFKAVNFNLETLAPIISLNLKGQVNAKVDLKDVYKNINIDSDLKLDGFKIDNYLIGNIYGEGIYDEQRQLLNVDYRVERLNNEILTFKGIYDPKKTENTLDMLATLNQTNLEILEPFTKGIFSKFSGTASGGINISGTLRHPIMKGAIDVKKGTLFFDYLKTTLNFEDKISFDTDEIITKNLRVTDEEGNKASLKGGVFYDGDKTFTLSLDANMNRFKILNTLKKDNDVYYGTAYATGRFSIAGPFSALTIDADLRTDRGTRLFIPLDKAQEVEQNEIEFVSESIRKDSTDSQKGKKEEVADGGIKMNFNFNFTPDAYGEVQFDKQTGDIMRVYGNGLINLKIDTKGDFSMTGDYEIDRGDYTFTFQNVLNKKFNIQKGSKISWSGNPYEAMLNIKAAYTQYTSLFPILLDTTNKSNLPEFKRRYPVDVIIALRDRLLHPQISFDLAFRDYPQNSNFNSGVTAFSNKIKTDDQELTRQVSSMLLVGQLISPYNPNAFALSNFVNNLTELLSNQISNLASQLDKNLNIDLSLNGGLNQDLMNNLQLRFSYNFNDRLRITRSGGFTDARNQASAQFLIGDLALEWFITKDGSLRLKTYNRNVQTSILGSLNTYQTSLSQGASLLYTKSFNYFFLPKKKIVQLANPQQTATGGGQESASPSVKVNK</sequence>
<evidence type="ECO:0000313" key="8">
    <source>
        <dbReference type="EMBL" id="SFP92551.1"/>
    </source>
</evidence>
<evidence type="ECO:0000256" key="2">
    <source>
        <dbReference type="ARBA" id="ARBA00022692"/>
    </source>
</evidence>
<comment type="subcellular location">
    <subcellularLocation>
        <location evidence="1">Membrane</location>
        <topology evidence="1">Single-pass membrane protein</topology>
    </subcellularLocation>
</comment>
<dbReference type="GO" id="GO:0005886">
    <property type="term" value="C:plasma membrane"/>
    <property type="evidence" value="ECO:0007669"/>
    <property type="project" value="InterPro"/>
</dbReference>
<evidence type="ECO:0000256" key="5">
    <source>
        <dbReference type="SAM" id="MobiDB-lite"/>
    </source>
</evidence>
<accession>A0A1I5UB75</accession>
<evidence type="ECO:0000256" key="6">
    <source>
        <dbReference type="SAM" id="Phobius"/>
    </source>
</evidence>
<evidence type="ECO:0000313" key="9">
    <source>
        <dbReference type="Proteomes" id="UP000199306"/>
    </source>
</evidence>
<dbReference type="PANTHER" id="PTHR30441">
    <property type="entry name" value="DUF748 DOMAIN-CONTAINING PROTEIN"/>
    <property type="match status" value="1"/>
</dbReference>
<dbReference type="InterPro" id="IPR052894">
    <property type="entry name" value="AsmA-related"/>
</dbReference>
<evidence type="ECO:0000256" key="4">
    <source>
        <dbReference type="ARBA" id="ARBA00023136"/>
    </source>
</evidence>
<name>A0A1I5UB75_9BACT</name>
<dbReference type="RefSeq" id="WP_092017722.1">
    <property type="nucleotide sequence ID" value="NZ_FOXH01000007.1"/>
</dbReference>
<dbReference type="InterPro" id="IPR007452">
    <property type="entry name" value="TamB_C"/>
</dbReference>
<feature type="domain" description="Translocation and assembly module TamB C-terminal" evidence="7">
    <location>
        <begin position="1036"/>
        <end position="1481"/>
    </location>
</feature>
<dbReference type="Pfam" id="PF04357">
    <property type="entry name" value="TamB"/>
    <property type="match status" value="1"/>
</dbReference>
<dbReference type="STRING" id="1079859.SAMN04515674_10791"/>
<dbReference type="GO" id="GO:0090313">
    <property type="term" value="P:regulation of protein targeting to membrane"/>
    <property type="evidence" value="ECO:0007669"/>
    <property type="project" value="TreeGrafter"/>
</dbReference>
<feature type="region of interest" description="Disordered" evidence="5">
    <location>
        <begin position="1497"/>
        <end position="1517"/>
    </location>
</feature>
<proteinExistence type="predicted"/>
<dbReference type="PANTHER" id="PTHR30441:SF8">
    <property type="entry name" value="DUF748 DOMAIN-CONTAINING PROTEIN"/>
    <property type="match status" value="1"/>
</dbReference>
<feature type="transmembrane region" description="Helical" evidence="6">
    <location>
        <begin position="12"/>
        <end position="30"/>
    </location>
</feature>